<dbReference type="PANTHER" id="PTHR36617">
    <property type="entry name" value="PROTEIN, PUTATIVE-RELATED"/>
    <property type="match status" value="1"/>
</dbReference>
<dbReference type="EMBL" id="OIVN01005613">
    <property type="protein sequence ID" value="SPD23306.1"/>
    <property type="molecule type" value="Genomic_DNA"/>
</dbReference>
<evidence type="ECO:0000313" key="1">
    <source>
        <dbReference type="EMBL" id="SPD23306.1"/>
    </source>
</evidence>
<evidence type="ECO:0008006" key="2">
    <source>
        <dbReference type="Google" id="ProtNLM"/>
    </source>
</evidence>
<reference evidence="1" key="1">
    <citation type="submission" date="2018-02" db="EMBL/GenBank/DDBJ databases">
        <authorList>
            <person name="Cohen D.B."/>
            <person name="Kent A.D."/>
        </authorList>
    </citation>
    <scope>NUCLEOTIDE SEQUENCE</scope>
</reference>
<accession>A0A2N9IBM4</accession>
<protein>
    <recommendedName>
        <fullName evidence="2">Reverse transcriptase zinc-binding domain-containing protein</fullName>
    </recommendedName>
</protein>
<gene>
    <name evidence="1" type="ORF">FSB_LOCUS51188</name>
</gene>
<dbReference type="AlphaFoldDB" id="A0A2N9IBM4"/>
<name>A0A2N9IBM4_FAGSY</name>
<sequence>MALWQRVIVLKCGSLGGDWCSCLVSEPYGVSLWKSLSKGWADFSRFLSYKVGDGSSIKFWVDTWCVETPLRVWFPELCRMARLKDASVQDVLVFHSSSIHWDVCFIREAQDWEVESITMFMDLLYSVNIRQDEADVISRYPSSCKICEVNSFYKLLQLGTDQTFPWRLV</sequence>
<organism evidence="1">
    <name type="scientific">Fagus sylvatica</name>
    <name type="common">Beechnut</name>
    <dbReference type="NCBI Taxonomy" id="28930"/>
    <lineage>
        <taxon>Eukaryota</taxon>
        <taxon>Viridiplantae</taxon>
        <taxon>Streptophyta</taxon>
        <taxon>Embryophyta</taxon>
        <taxon>Tracheophyta</taxon>
        <taxon>Spermatophyta</taxon>
        <taxon>Magnoliopsida</taxon>
        <taxon>eudicotyledons</taxon>
        <taxon>Gunneridae</taxon>
        <taxon>Pentapetalae</taxon>
        <taxon>rosids</taxon>
        <taxon>fabids</taxon>
        <taxon>Fagales</taxon>
        <taxon>Fagaceae</taxon>
        <taxon>Fagus</taxon>
    </lineage>
</organism>
<proteinExistence type="predicted"/>
<dbReference type="PANTHER" id="PTHR36617:SF16">
    <property type="entry name" value="OS04G0516500 PROTEIN"/>
    <property type="match status" value="1"/>
</dbReference>